<name>A0AA39Z715_9PEZI</name>
<proteinExistence type="predicted"/>
<sequence length="61" mass="7186">MSTVFRASRPAFRARTFFQQNASKTTRRFQSTESAANAAPKETWMQQFWKSEKGPKTVHFW</sequence>
<reference evidence="1" key="1">
    <citation type="submission" date="2023-06" db="EMBL/GenBank/DDBJ databases">
        <title>Genome-scale phylogeny and comparative genomics of the fungal order Sordariales.</title>
        <authorList>
            <consortium name="Lawrence Berkeley National Laboratory"/>
            <person name="Hensen N."/>
            <person name="Bonometti L."/>
            <person name="Westerberg I."/>
            <person name="Brannstrom I.O."/>
            <person name="Guillou S."/>
            <person name="Cros-Aarteil S."/>
            <person name="Calhoun S."/>
            <person name="Haridas S."/>
            <person name="Kuo A."/>
            <person name="Mondo S."/>
            <person name="Pangilinan J."/>
            <person name="Riley R."/>
            <person name="Labutti K."/>
            <person name="Andreopoulos B."/>
            <person name="Lipzen A."/>
            <person name="Chen C."/>
            <person name="Yanf M."/>
            <person name="Daum C."/>
            <person name="Ng V."/>
            <person name="Clum A."/>
            <person name="Steindorff A."/>
            <person name="Ohm R."/>
            <person name="Martin F."/>
            <person name="Silar P."/>
            <person name="Natvig D."/>
            <person name="Lalanne C."/>
            <person name="Gautier V."/>
            <person name="Ament-Velasquez S.L."/>
            <person name="Kruys A."/>
            <person name="Hutchinson M.I."/>
            <person name="Powell A.J."/>
            <person name="Barry K."/>
            <person name="Miller A.N."/>
            <person name="Grigoriev I.V."/>
            <person name="Debuchy R."/>
            <person name="Gladieux P."/>
            <person name="Thoren M.H."/>
            <person name="Johannesson H."/>
        </authorList>
    </citation>
    <scope>NUCLEOTIDE SEQUENCE</scope>
    <source>
        <strain evidence="1">CBS 307.81</strain>
    </source>
</reference>
<organism evidence="1 2">
    <name type="scientific">Cercophora samala</name>
    <dbReference type="NCBI Taxonomy" id="330535"/>
    <lineage>
        <taxon>Eukaryota</taxon>
        <taxon>Fungi</taxon>
        <taxon>Dikarya</taxon>
        <taxon>Ascomycota</taxon>
        <taxon>Pezizomycotina</taxon>
        <taxon>Sordariomycetes</taxon>
        <taxon>Sordariomycetidae</taxon>
        <taxon>Sordariales</taxon>
        <taxon>Lasiosphaeriaceae</taxon>
        <taxon>Cercophora</taxon>
    </lineage>
</organism>
<feature type="non-terminal residue" evidence="1">
    <location>
        <position position="61"/>
    </location>
</feature>
<accession>A0AA39Z715</accession>
<dbReference type="AlphaFoldDB" id="A0AA39Z715"/>
<dbReference type="EMBL" id="JAULSY010000112">
    <property type="protein sequence ID" value="KAK0665318.1"/>
    <property type="molecule type" value="Genomic_DNA"/>
</dbReference>
<evidence type="ECO:0000313" key="1">
    <source>
        <dbReference type="EMBL" id="KAK0665318.1"/>
    </source>
</evidence>
<comment type="caution">
    <text evidence="1">The sequence shown here is derived from an EMBL/GenBank/DDBJ whole genome shotgun (WGS) entry which is preliminary data.</text>
</comment>
<keyword evidence="2" id="KW-1185">Reference proteome</keyword>
<gene>
    <name evidence="1" type="ORF">QBC41DRAFT_15074</name>
</gene>
<evidence type="ECO:0000313" key="2">
    <source>
        <dbReference type="Proteomes" id="UP001174997"/>
    </source>
</evidence>
<dbReference type="Proteomes" id="UP001174997">
    <property type="component" value="Unassembled WGS sequence"/>
</dbReference>
<protein>
    <submittedName>
        <fullName evidence="1">Uncharacterized protein</fullName>
    </submittedName>
</protein>